<dbReference type="CDD" id="cd06260">
    <property type="entry name" value="DUF820-like"/>
    <property type="match status" value="1"/>
</dbReference>
<dbReference type="PANTHER" id="PTHR34107">
    <property type="entry name" value="SLL0198 PROTEIN-RELATED"/>
    <property type="match status" value="1"/>
</dbReference>
<dbReference type="EMBL" id="WTPW01001942">
    <property type="protein sequence ID" value="KAF0406179.1"/>
    <property type="molecule type" value="Genomic_DNA"/>
</dbReference>
<feature type="transmembrane region" description="Helical" evidence="1">
    <location>
        <begin position="9"/>
        <end position="31"/>
    </location>
</feature>
<sequence>MNFKTILDFYLNSLLFLPALFFSPLIVYIIYIGFEPLWLWRQLHFLLTSEYEFLFSLYNLIVLWSNEFSNSNRQKEQKKLSLVKGSDSEILDFLMSLDPPRIIIPDCNPEQFEKFISVNSRFLQVSLIKGQLEIMPPLPVHYESTSGEFQIMLQVGRWCDDNENLVGLPGSSQSGFRLRSLEDPNYPNKRTILSPDCAVVLKDRWNSLTDEDRRESFPPIAPNFIVELRSKYDSARLLHEKMEQWVNAGVDEAISLDFNKVPSEVRIYSFNPDTNAVVYREEKDPVEVRSQVLEGFVLNMQQVRKYVE</sequence>
<evidence type="ECO:0000259" key="2">
    <source>
        <dbReference type="Pfam" id="PF05685"/>
    </source>
</evidence>
<dbReference type="GO" id="GO:0006302">
    <property type="term" value="P:double-strand break repair"/>
    <property type="evidence" value="ECO:0007669"/>
    <property type="project" value="UniProtKB-ARBA"/>
</dbReference>
<dbReference type="InterPro" id="IPR008538">
    <property type="entry name" value="Uma2"/>
</dbReference>
<dbReference type="SUPFAM" id="SSF52980">
    <property type="entry name" value="Restriction endonuclease-like"/>
    <property type="match status" value="1"/>
</dbReference>
<keyword evidence="4" id="KW-1185">Reference proteome</keyword>
<gene>
    <name evidence="3" type="ORF">F8M41_008856</name>
</gene>
<name>A0A8H4A3C6_GIGMA</name>
<organism evidence="3 4">
    <name type="scientific">Gigaspora margarita</name>
    <dbReference type="NCBI Taxonomy" id="4874"/>
    <lineage>
        <taxon>Eukaryota</taxon>
        <taxon>Fungi</taxon>
        <taxon>Fungi incertae sedis</taxon>
        <taxon>Mucoromycota</taxon>
        <taxon>Glomeromycotina</taxon>
        <taxon>Glomeromycetes</taxon>
        <taxon>Diversisporales</taxon>
        <taxon>Gigasporaceae</taxon>
        <taxon>Gigaspora</taxon>
    </lineage>
</organism>
<dbReference type="Pfam" id="PF05685">
    <property type="entry name" value="Uma2"/>
    <property type="match status" value="1"/>
</dbReference>
<dbReference type="Gene3D" id="3.90.1570.10">
    <property type="entry name" value="tt1808, chain A"/>
    <property type="match status" value="1"/>
</dbReference>
<dbReference type="InterPro" id="IPR012296">
    <property type="entry name" value="Nuclease_put_TT1808"/>
</dbReference>
<comment type="caution">
    <text evidence="3">The sequence shown here is derived from an EMBL/GenBank/DDBJ whole genome shotgun (WGS) entry which is preliminary data.</text>
</comment>
<proteinExistence type="predicted"/>
<protein>
    <recommendedName>
        <fullName evidence="2">Putative restriction endonuclease domain-containing protein</fullName>
    </recommendedName>
</protein>
<keyword evidence="1" id="KW-0812">Transmembrane</keyword>
<evidence type="ECO:0000313" key="4">
    <source>
        <dbReference type="Proteomes" id="UP000439903"/>
    </source>
</evidence>
<evidence type="ECO:0000256" key="1">
    <source>
        <dbReference type="SAM" id="Phobius"/>
    </source>
</evidence>
<evidence type="ECO:0000313" key="3">
    <source>
        <dbReference type="EMBL" id="KAF0406179.1"/>
    </source>
</evidence>
<keyword evidence="1" id="KW-1133">Transmembrane helix</keyword>
<keyword evidence="1" id="KW-0472">Membrane</keyword>
<reference evidence="3 4" key="1">
    <citation type="journal article" date="2019" name="Environ. Microbiol.">
        <title>At the nexus of three kingdoms: the genome of the mycorrhizal fungus Gigaspora margarita provides insights into plant, endobacterial and fungal interactions.</title>
        <authorList>
            <person name="Venice F."/>
            <person name="Ghignone S."/>
            <person name="Salvioli di Fossalunga A."/>
            <person name="Amselem J."/>
            <person name="Novero M."/>
            <person name="Xianan X."/>
            <person name="Sedzielewska Toro K."/>
            <person name="Morin E."/>
            <person name="Lipzen A."/>
            <person name="Grigoriev I.V."/>
            <person name="Henrissat B."/>
            <person name="Martin F.M."/>
            <person name="Bonfante P."/>
        </authorList>
    </citation>
    <scope>NUCLEOTIDE SEQUENCE [LARGE SCALE GENOMIC DNA]</scope>
    <source>
        <strain evidence="3 4">BEG34</strain>
    </source>
</reference>
<feature type="domain" description="Putative restriction endonuclease" evidence="2">
    <location>
        <begin position="110"/>
        <end position="300"/>
    </location>
</feature>
<dbReference type="AlphaFoldDB" id="A0A8H4A3C6"/>
<accession>A0A8H4A3C6</accession>
<dbReference type="InterPro" id="IPR011335">
    <property type="entry name" value="Restrct_endonuc-II-like"/>
</dbReference>
<dbReference type="OrthoDB" id="2305086at2759"/>
<dbReference type="PANTHER" id="PTHR34107:SF7">
    <property type="entry name" value="SLR2092 PROTEIN"/>
    <property type="match status" value="1"/>
</dbReference>
<dbReference type="Proteomes" id="UP000439903">
    <property type="component" value="Unassembled WGS sequence"/>
</dbReference>